<dbReference type="InterPro" id="IPR055222">
    <property type="entry name" value="PRISE-like_Rossmann-fold"/>
</dbReference>
<evidence type="ECO:0000313" key="2">
    <source>
        <dbReference type="EMBL" id="KAF0911970.1"/>
    </source>
</evidence>
<evidence type="ECO:0000259" key="1">
    <source>
        <dbReference type="Pfam" id="PF22917"/>
    </source>
</evidence>
<dbReference type="AlphaFoldDB" id="A0A6G1DHL5"/>
<dbReference type="Gene3D" id="3.40.50.720">
    <property type="entry name" value="NAD(P)-binding Rossmann-like Domain"/>
    <property type="match status" value="1"/>
</dbReference>
<feature type="domain" description="PRISE-like Rossmann-fold" evidence="1">
    <location>
        <begin position="73"/>
        <end position="260"/>
    </location>
</feature>
<evidence type="ECO:0000313" key="3">
    <source>
        <dbReference type="Proteomes" id="UP000479710"/>
    </source>
</evidence>
<dbReference type="PANTHER" id="PTHR32487:SF11">
    <property type="entry name" value="NAD-DEPENDENT EPIMERASE_DEHYDRATASE DOMAIN-CONTAINING PROTEIN"/>
    <property type="match status" value="1"/>
</dbReference>
<protein>
    <recommendedName>
        <fullName evidence="1">PRISE-like Rossmann-fold domain-containing protein</fullName>
    </recommendedName>
</protein>
<dbReference type="PANTHER" id="PTHR32487">
    <property type="entry name" value="3-OXO-DELTA(4,5)-STEROID 5-BETA-REDUCTASE"/>
    <property type="match status" value="1"/>
</dbReference>
<name>A0A6G1DHL5_9ORYZ</name>
<dbReference type="InterPro" id="IPR036291">
    <property type="entry name" value="NAD(P)-bd_dom_sf"/>
</dbReference>
<dbReference type="OrthoDB" id="1731983at2759"/>
<gene>
    <name evidence="2" type="ORF">E2562_012781</name>
</gene>
<comment type="caution">
    <text evidence="2">The sequence shown here is derived from an EMBL/GenBank/DDBJ whole genome shotgun (WGS) entry which is preliminary data.</text>
</comment>
<dbReference type="GO" id="GO:0016627">
    <property type="term" value="F:oxidoreductase activity, acting on the CH-CH group of donors"/>
    <property type="evidence" value="ECO:0007669"/>
    <property type="project" value="UniProtKB-ARBA"/>
</dbReference>
<sequence length="349" mass="39537">MMRWWWAGVYGALKQKRRNERETRPSASALSLSPRAAGQSVALVVGSTGIVGAALLDILPLSDTPGAPWKVASDAEVRARAANCAMLRNVLSVVVPNCLGLVHVCLQTSRRHFVDPFEPLSSMPIKLRPYSEDLPRLTYPDLEDTLLDELECREGAITWSVHRPATIFGFSPRSARNIVASLCIYAAICRKEGVKLRWPGSRVAWEGFSDASDAELVAEQMLWAALEPNFKNEPFHCTNGDVYTWKLLWPMLAFHFDVEWTGYEGEDQRFKLEEAMAGKEAVWAEIVNEHELLDTDLDEITNWSFVDAVLNEEKVHLDTMNKSKEYGFLGFRNTEKYSWDWIGLFENKH</sequence>
<reference evidence="2 3" key="1">
    <citation type="submission" date="2019-11" db="EMBL/GenBank/DDBJ databases">
        <title>Whole genome sequence of Oryza granulata.</title>
        <authorList>
            <person name="Li W."/>
        </authorList>
    </citation>
    <scope>NUCLEOTIDE SEQUENCE [LARGE SCALE GENOMIC DNA]</scope>
    <source>
        <strain evidence="3">cv. Menghai</strain>
        <tissue evidence="2">Leaf</tissue>
    </source>
</reference>
<dbReference type="Pfam" id="PF22917">
    <property type="entry name" value="PRISE"/>
    <property type="match status" value="1"/>
</dbReference>
<proteinExistence type="predicted"/>
<organism evidence="2 3">
    <name type="scientific">Oryza meyeriana var. granulata</name>
    <dbReference type="NCBI Taxonomy" id="110450"/>
    <lineage>
        <taxon>Eukaryota</taxon>
        <taxon>Viridiplantae</taxon>
        <taxon>Streptophyta</taxon>
        <taxon>Embryophyta</taxon>
        <taxon>Tracheophyta</taxon>
        <taxon>Spermatophyta</taxon>
        <taxon>Magnoliopsida</taxon>
        <taxon>Liliopsida</taxon>
        <taxon>Poales</taxon>
        <taxon>Poaceae</taxon>
        <taxon>BOP clade</taxon>
        <taxon>Oryzoideae</taxon>
        <taxon>Oryzeae</taxon>
        <taxon>Oryzinae</taxon>
        <taxon>Oryza</taxon>
        <taxon>Oryza meyeriana</taxon>
    </lineage>
</organism>
<dbReference type="EMBL" id="SPHZ02000006">
    <property type="protein sequence ID" value="KAF0911970.1"/>
    <property type="molecule type" value="Genomic_DNA"/>
</dbReference>
<dbReference type="Proteomes" id="UP000479710">
    <property type="component" value="Unassembled WGS sequence"/>
</dbReference>
<dbReference type="SUPFAM" id="SSF51735">
    <property type="entry name" value="NAD(P)-binding Rossmann-fold domains"/>
    <property type="match status" value="1"/>
</dbReference>
<keyword evidence="3" id="KW-1185">Reference proteome</keyword>
<accession>A0A6G1DHL5</accession>